<name>A0A8J4AW44_9CHLO</name>
<feature type="signal peptide" evidence="2">
    <location>
        <begin position="1"/>
        <end position="20"/>
    </location>
</feature>
<evidence type="ECO:0000313" key="4">
    <source>
        <dbReference type="EMBL" id="GIL48938.1"/>
    </source>
</evidence>
<feature type="compositionally biased region" description="Low complexity" evidence="1">
    <location>
        <begin position="522"/>
        <end position="533"/>
    </location>
</feature>
<dbReference type="InterPro" id="IPR008752">
    <property type="entry name" value="Peptidase_M11"/>
</dbReference>
<dbReference type="EMBL" id="BNCO01000006">
    <property type="protein sequence ID" value="GIL48938.1"/>
    <property type="molecule type" value="Genomic_DNA"/>
</dbReference>
<organism evidence="4 5">
    <name type="scientific">Volvox africanus</name>
    <dbReference type="NCBI Taxonomy" id="51714"/>
    <lineage>
        <taxon>Eukaryota</taxon>
        <taxon>Viridiplantae</taxon>
        <taxon>Chlorophyta</taxon>
        <taxon>core chlorophytes</taxon>
        <taxon>Chlorophyceae</taxon>
        <taxon>CS clade</taxon>
        <taxon>Chlamydomonadales</taxon>
        <taxon>Volvocaceae</taxon>
        <taxon>Volvox</taxon>
    </lineage>
</organism>
<sequence>MKGLALLALVLLHVARGTIAGLSGGAITSSGGGGTGSAILNGNEEKRLYSGQLVMANLHEFGGTEYALRGADGSLTPIMRSTKLPNFDNMNNPVTVGAQISFVCSVDPTTNQCGSKNIPRADMQVLVPNVAAFPSGGERQKRLVMILDYSACGYPATITEDEVRTIFLGSQWDGNGGVAQKFEQCSYGKLTLDASAFQVITISPPCSSVVNTCYWYDISNGADAIAKDLFPNLFYGSSHFTYVLPPLMQNLCLWSGLALLPGGQTWLQTSNSGIRRWPTIMQEMLHNYGLWHSWAGGFEYDDYSTAMGRGFGCPNAAEASRLGWSTPVANGAELSESSLPPGIARTFILPATYLTGEGNYVRIKTNWMPNYSLMGKNLFVSVRVSKGPDSGLTGYWANRVHIHEVNATMDNAGTVYPFAWTDRKVSYLTNVRSSQKFPVQAYNLVVYGGAWVRPDTMRVHICRYTSNSTECPDFSVVEANAPAIPPASPPPQPLPPSPLPNPPPNVPMMPPPDAPSPPGMPSAPVNQSPISLPNIPPPGYPYPPSPRPLPPQRPLPPSPPPPSPQPPTLPPPPSPFPPSPPPPSPKPPSPYPSPPPQPSPFPPRPPPPPSPPPPSPPPPSPLPPSPPPPSPPPPSPPPPSPSPPSPSPPSPSPPSLPKPPPPPPPRLPPSPSPPPPPGIPSIPSLSTLLNPPPQSPLLSPPPPTRTGTVRSPPRPPSPPKPPPPSPRAPPRPPPPSPPPPNPPPPSPPPPNPPPPSPPPPRPRPPPPSPRPPKPNPPSPQPPRPPPPNPPPPSPPPPQPPPPSPPPPNPPPPRPPPPVRSPRRPPRPPRIIGATTDYSKLDYSDMRGHRRRS</sequence>
<reference evidence="4" key="1">
    <citation type="journal article" date="2021" name="Proc. Natl. Acad. Sci. U.S.A.">
        <title>Three genomes in the algal genus Volvox reveal the fate of a haploid sex-determining region after a transition to homothallism.</title>
        <authorList>
            <person name="Yamamoto K."/>
            <person name="Hamaji T."/>
            <person name="Kawai-Toyooka H."/>
            <person name="Matsuzaki R."/>
            <person name="Takahashi F."/>
            <person name="Nishimura Y."/>
            <person name="Kawachi M."/>
            <person name="Noguchi H."/>
            <person name="Minakuchi Y."/>
            <person name="Umen J.G."/>
            <person name="Toyoda A."/>
            <person name="Nozaki H."/>
        </authorList>
    </citation>
    <scope>NUCLEOTIDE SEQUENCE</scope>
    <source>
        <strain evidence="4">NIES-3780</strain>
    </source>
</reference>
<keyword evidence="2" id="KW-0732">Signal</keyword>
<evidence type="ECO:0000259" key="3">
    <source>
        <dbReference type="Pfam" id="PF05548"/>
    </source>
</evidence>
<keyword evidence="5" id="KW-1185">Reference proteome</keyword>
<evidence type="ECO:0000256" key="1">
    <source>
        <dbReference type="SAM" id="MobiDB-lite"/>
    </source>
</evidence>
<accession>A0A8J4AW44</accession>
<comment type="caution">
    <text evidence="4">The sequence shown here is derived from an EMBL/GenBank/DDBJ whole genome shotgun (WGS) entry which is preliminary data.</text>
</comment>
<feature type="compositionally biased region" description="Pro residues" evidence="1">
    <location>
        <begin position="534"/>
        <end position="680"/>
    </location>
</feature>
<proteinExistence type="predicted"/>
<feature type="region of interest" description="Disordered" evidence="1">
    <location>
        <begin position="482"/>
        <end position="852"/>
    </location>
</feature>
<feature type="compositionally biased region" description="Pro residues" evidence="1">
    <location>
        <begin position="690"/>
        <end position="704"/>
    </location>
</feature>
<feature type="compositionally biased region" description="Pro residues" evidence="1">
    <location>
        <begin position="483"/>
        <end position="521"/>
    </location>
</feature>
<evidence type="ECO:0000256" key="2">
    <source>
        <dbReference type="SAM" id="SignalP"/>
    </source>
</evidence>
<dbReference type="Proteomes" id="UP000747399">
    <property type="component" value="Unassembled WGS sequence"/>
</dbReference>
<dbReference type="AlphaFoldDB" id="A0A8J4AW44"/>
<dbReference type="PRINTS" id="PR01217">
    <property type="entry name" value="PRICHEXTENSN"/>
</dbReference>
<feature type="domain" description="Peptidase M11 gametolysin" evidence="3">
    <location>
        <begin position="142"/>
        <end position="436"/>
    </location>
</feature>
<feature type="compositionally biased region" description="Pro residues" evidence="1">
    <location>
        <begin position="712"/>
        <end position="819"/>
    </location>
</feature>
<dbReference type="Pfam" id="PF05548">
    <property type="entry name" value="Peptidase_M11"/>
    <property type="match status" value="1"/>
</dbReference>
<evidence type="ECO:0000313" key="5">
    <source>
        <dbReference type="Proteomes" id="UP000747399"/>
    </source>
</evidence>
<gene>
    <name evidence="4" type="ORF">Vafri_5429</name>
</gene>
<protein>
    <recommendedName>
        <fullName evidence="3">Peptidase M11 gametolysin domain-containing protein</fullName>
    </recommendedName>
</protein>
<feature type="chain" id="PRO_5035274180" description="Peptidase M11 gametolysin domain-containing protein" evidence="2">
    <location>
        <begin position="21"/>
        <end position="852"/>
    </location>
</feature>